<dbReference type="Proteomes" id="UP000051586">
    <property type="component" value="Unassembled WGS sequence"/>
</dbReference>
<dbReference type="SUPFAM" id="SSF109604">
    <property type="entry name" value="HD-domain/PDEase-like"/>
    <property type="match status" value="1"/>
</dbReference>
<dbReference type="STRING" id="1423745.GCA_001311215_01744"/>
<evidence type="ECO:0000259" key="1">
    <source>
        <dbReference type="SMART" id="SM00471"/>
    </source>
</evidence>
<protein>
    <recommendedName>
        <fullName evidence="1">HD/PDEase domain-containing protein</fullName>
    </recommendedName>
</protein>
<organism evidence="2 3">
    <name type="scientific">Fructilactobacillus florum DSM 22689 = JCM 16035</name>
    <dbReference type="NCBI Taxonomy" id="1423745"/>
    <lineage>
        <taxon>Bacteria</taxon>
        <taxon>Bacillati</taxon>
        <taxon>Bacillota</taxon>
        <taxon>Bacilli</taxon>
        <taxon>Lactobacillales</taxon>
        <taxon>Lactobacillaceae</taxon>
        <taxon>Fructilactobacillus</taxon>
    </lineage>
</organism>
<evidence type="ECO:0000313" key="2">
    <source>
        <dbReference type="EMBL" id="KRM90036.1"/>
    </source>
</evidence>
<dbReference type="FunFam" id="1.10.3210.10:FF:000014">
    <property type="entry name" value="HD domain-containing protein"/>
    <property type="match status" value="1"/>
</dbReference>
<dbReference type="PANTHER" id="PTHR11373:SF4">
    <property type="entry name" value="DEOXYNUCLEOSIDE TRIPHOSPHATE TRIPHOSPHOHYDROLASE SAMHD1"/>
    <property type="match status" value="1"/>
</dbReference>
<dbReference type="RefSeq" id="WP_009167334.1">
    <property type="nucleotide sequence ID" value="NZ_AYZI01000010.1"/>
</dbReference>
<dbReference type="InterPro" id="IPR006674">
    <property type="entry name" value="HD_domain"/>
</dbReference>
<dbReference type="CDD" id="cd00077">
    <property type="entry name" value="HDc"/>
    <property type="match status" value="1"/>
</dbReference>
<evidence type="ECO:0000313" key="3">
    <source>
        <dbReference type="Proteomes" id="UP000051586"/>
    </source>
</evidence>
<dbReference type="PANTHER" id="PTHR11373">
    <property type="entry name" value="DEOXYNUCLEOSIDE TRIPHOSPHATE TRIPHOSPHOHYDROLASE"/>
    <property type="match status" value="1"/>
</dbReference>
<dbReference type="InterPro" id="IPR050135">
    <property type="entry name" value="dGTPase-like"/>
</dbReference>
<reference evidence="2 3" key="1">
    <citation type="journal article" date="2015" name="Genome Announc.">
        <title>Expanding the biotechnology potential of lactobacilli through comparative genomics of 213 strains and associated genera.</title>
        <authorList>
            <person name="Sun Z."/>
            <person name="Harris H.M."/>
            <person name="McCann A."/>
            <person name="Guo C."/>
            <person name="Argimon S."/>
            <person name="Zhang W."/>
            <person name="Yang X."/>
            <person name="Jeffery I.B."/>
            <person name="Cooney J.C."/>
            <person name="Kagawa T.F."/>
            <person name="Liu W."/>
            <person name="Song Y."/>
            <person name="Salvetti E."/>
            <person name="Wrobel A."/>
            <person name="Rasinkangas P."/>
            <person name="Parkhill J."/>
            <person name="Rea M.C."/>
            <person name="O'Sullivan O."/>
            <person name="Ritari J."/>
            <person name="Douillard F.P."/>
            <person name="Paul Ross R."/>
            <person name="Yang R."/>
            <person name="Briner A.E."/>
            <person name="Felis G.E."/>
            <person name="de Vos W.M."/>
            <person name="Barrangou R."/>
            <person name="Klaenhammer T.R."/>
            <person name="Caufield P.W."/>
            <person name="Cui Y."/>
            <person name="Zhang H."/>
            <person name="O'Toole P.W."/>
        </authorList>
    </citation>
    <scope>NUCLEOTIDE SEQUENCE [LARGE SCALE GENOMIC DNA]</scope>
    <source>
        <strain evidence="2 3">DSM 22689</strain>
    </source>
</reference>
<comment type="caution">
    <text evidence="2">The sequence shown here is derived from an EMBL/GenBank/DDBJ whole genome shotgun (WGS) entry which is preliminary data.</text>
</comment>
<name>A0A0R2CJ81_9LACO</name>
<dbReference type="Pfam" id="PF01966">
    <property type="entry name" value="HD"/>
    <property type="match status" value="1"/>
</dbReference>
<dbReference type="InterPro" id="IPR045509">
    <property type="entry name" value="HD_assoc_2"/>
</dbReference>
<dbReference type="EMBL" id="AYZI01000010">
    <property type="protein sequence ID" value="KRM90036.1"/>
    <property type="molecule type" value="Genomic_DNA"/>
</dbReference>
<dbReference type="GO" id="GO:0008832">
    <property type="term" value="F:dGTPase activity"/>
    <property type="evidence" value="ECO:0007669"/>
    <property type="project" value="TreeGrafter"/>
</dbReference>
<dbReference type="SMART" id="SM00471">
    <property type="entry name" value="HDc"/>
    <property type="match status" value="1"/>
</dbReference>
<dbReference type="PATRIC" id="fig|1423745.4.peg.236"/>
<dbReference type="AlphaFoldDB" id="A0A0R2CJ81"/>
<feature type="domain" description="HD/PDEase" evidence="1">
    <location>
        <begin position="57"/>
        <end position="195"/>
    </location>
</feature>
<dbReference type="InterPro" id="IPR003607">
    <property type="entry name" value="HD/PDEase_dom"/>
</dbReference>
<sequence length="461" mass="53917">MAYSAEKLNQEKVIRDPVHSHIYIQDQIIMDLINTKEFQRLRRIHQLGTTSYTFPGAEHTRFTHSLGVYEIVRRICDHFQRNYPSQTPTDGLWDDNERLVAECAGLLHDIGHGAYSHTFEHIFHTDHELITQKIITSPETEVNQKLRQLGPDFPAKVANVINKTYPNQQVIQMISSQCDADRMDYLLRDSYFTGAQYGNFDLDRILQVMRPYRHGICFKMSGLHAVEYYIVSRYQMYLQVYFHRTSRSMEIILANLLKRAYELVQNPPAGFKFEPTLLLPFLTEQFDPNQDLNPYLQLDDGVLNTYFSTWQELPDKILADLASRFLNRRPFKSVQFKQATKPLIPKLVSLINQAGFNPNYYAATDNSYNQPYDVYQPQNQQQNAPIELMQKDGSLLELSQTSLLVRTMTGRDLGDSRFFFPKEMLRTHSDLELFQPVYDNFQQYLKNDQIIRPKESNNEPN</sequence>
<dbReference type="GO" id="GO:0006203">
    <property type="term" value="P:dGTP catabolic process"/>
    <property type="evidence" value="ECO:0007669"/>
    <property type="project" value="TreeGrafter"/>
</dbReference>
<dbReference type="Pfam" id="PF19276">
    <property type="entry name" value="HD_assoc_2"/>
    <property type="match status" value="1"/>
</dbReference>
<accession>A0A0R2CJ81</accession>
<dbReference type="Gene3D" id="1.10.3210.10">
    <property type="entry name" value="Hypothetical protein af1432"/>
    <property type="match status" value="1"/>
</dbReference>
<gene>
    <name evidence="2" type="ORF">FC87_GL000229</name>
</gene>
<proteinExistence type="predicted"/>